<keyword evidence="1" id="KW-0175">Coiled coil</keyword>
<keyword evidence="3" id="KW-0812">Transmembrane</keyword>
<feature type="compositionally biased region" description="Polar residues" evidence="2">
    <location>
        <begin position="143"/>
        <end position="154"/>
    </location>
</feature>
<dbReference type="AlphaFoldDB" id="A0A4Y2R5U1"/>
<keyword evidence="3" id="KW-0472">Membrane</keyword>
<evidence type="ECO:0000313" key="5">
    <source>
        <dbReference type="Proteomes" id="UP000499080"/>
    </source>
</evidence>
<comment type="caution">
    <text evidence="4">The sequence shown here is derived from an EMBL/GenBank/DDBJ whole genome shotgun (WGS) entry which is preliminary data.</text>
</comment>
<dbReference type="EMBL" id="BGPR01015912">
    <property type="protein sequence ID" value="GBN71097.1"/>
    <property type="molecule type" value="Genomic_DNA"/>
</dbReference>
<gene>
    <name evidence="4" type="ORF">AVEN_25791_1</name>
</gene>
<feature type="transmembrane region" description="Helical" evidence="3">
    <location>
        <begin position="41"/>
        <end position="59"/>
    </location>
</feature>
<protein>
    <recommendedName>
        <fullName evidence="6">Transmembrane protein</fullName>
    </recommendedName>
</protein>
<accession>A0A4Y2R5U1</accession>
<feature type="region of interest" description="Disordered" evidence="2">
    <location>
        <begin position="68"/>
        <end position="161"/>
    </location>
</feature>
<feature type="compositionally biased region" description="Basic and acidic residues" evidence="2">
    <location>
        <begin position="88"/>
        <end position="100"/>
    </location>
</feature>
<evidence type="ECO:0000313" key="4">
    <source>
        <dbReference type="EMBL" id="GBN71097.1"/>
    </source>
</evidence>
<feature type="compositionally biased region" description="Basic and acidic residues" evidence="2">
    <location>
        <begin position="68"/>
        <end position="79"/>
    </location>
</feature>
<organism evidence="4 5">
    <name type="scientific">Araneus ventricosus</name>
    <name type="common">Orbweaver spider</name>
    <name type="synonym">Epeira ventricosa</name>
    <dbReference type="NCBI Taxonomy" id="182803"/>
    <lineage>
        <taxon>Eukaryota</taxon>
        <taxon>Metazoa</taxon>
        <taxon>Ecdysozoa</taxon>
        <taxon>Arthropoda</taxon>
        <taxon>Chelicerata</taxon>
        <taxon>Arachnida</taxon>
        <taxon>Araneae</taxon>
        <taxon>Araneomorphae</taxon>
        <taxon>Entelegynae</taxon>
        <taxon>Araneoidea</taxon>
        <taxon>Araneidae</taxon>
        <taxon>Araneus</taxon>
    </lineage>
</organism>
<reference evidence="4 5" key="1">
    <citation type="journal article" date="2019" name="Sci. Rep.">
        <title>Orb-weaving spider Araneus ventricosus genome elucidates the spidroin gene catalogue.</title>
        <authorList>
            <person name="Kono N."/>
            <person name="Nakamura H."/>
            <person name="Ohtoshi R."/>
            <person name="Moran D.A.P."/>
            <person name="Shinohara A."/>
            <person name="Yoshida Y."/>
            <person name="Fujiwara M."/>
            <person name="Mori M."/>
            <person name="Tomita M."/>
            <person name="Arakawa K."/>
        </authorList>
    </citation>
    <scope>NUCLEOTIDE SEQUENCE [LARGE SCALE GENOMIC DNA]</scope>
</reference>
<name>A0A4Y2R5U1_ARAVE</name>
<keyword evidence="5" id="KW-1185">Reference proteome</keyword>
<feature type="compositionally biased region" description="Acidic residues" evidence="2">
    <location>
        <begin position="115"/>
        <end position="142"/>
    </location>
</feature>
<feature type="coiled-coil region" evidence="1">
    <location>
        <begin position="226"/>
        <end position="253"/>
    </location>
</feature>
<evidence type="ECO:0000256" key="3">
    <source>
        <dbReference type="SAM" id="Phobius"/>
    </source>
</evidence>
<proteinExistence type="predicted"/>
<evidence type="ECO:0000256" key="1">
    <source>
        <dbReference type="SAM" id="Coils"/>
    </source>
</evidence>
<keyword evidence="3" id="KW-1133">Transmembrane helix</keyword>
<feature type="transmembrane region" description="Helical" evidence="3">
    <location>
        <begin position="12"/>
        <end position="35"/>
    </location>
</feature>
<evidence type="ECO:0008006" key="6">
    <source>
        <dbReference type="Google" id="ProtNLM"/>
    </source>
</evidence>
<evidence type="ECO:0000256" key="2">
    <source>
        <dbReference type="SAM" id="MobiDB-lite"/>
    </source>
</evidence>
<dbReference type="Proteomes" id="UP000499080">
    <property type="component" value="Unassembled WGS sequence"/>
</dbReference>
<sequence length="266" mass="30851">MERTPIFRLGASVFPMLWMWIKMFVFHEALFWMTLVSYVGIFYWHSILILLSFAVDLLAKNSKLDKESQTIANRTRDESVQTENVLDSEIKSEESEKEVSEFGESDNTLSTETDTIQDESTETDTIQDESTENDTIQDESTENDTVQNESTESEGSIMEPVSDSVALPFSSLLPEPLLSEALVAARLGIKTTVKKMKFLVPTDPNLFIDNEKPMKDDKVGQWYLQYIKAEHEKKREEKQLSFFRRKLRKITKRFKKKEKINKNHIC</sequence>